<dbReference type="NCBIfam" id="TIGR03743">
    <property type="entry name" value="SXT_TraD"/>
    <property type="match status" value="1"/>
</dbReference>
<feature type="domain" description="TraD/TraG TraM recognition site" evidence="6">
    <location>
        <begin position="546"/>
        <end position="645"/>
    </location>
</feature>
<keyword evidence="2" id="KW-1003">Cell membrane</keyword>
<dbReference type="InterPro" id="IPR032689">
    <property type="entry name" value="TraG-D_C"/>
</dbReference>
<keyword evidence="4" id="KW-1133">Transmembrane helix</keyword>
<evidence type="ECO:0000256" key="3">
    <source>
        <dbReference type="ARBA" id="ARBA00022692"/>
    </source>
</evidence>
<comment type="subcellular location">
    <subcellularLocation>
        <location evidence="1">Cell membrane</location>
        <topology evidence="1">Multi-pass membrane protein</topology>
    </subcellularLocation>
</comment>
<dbReference type="EMBL" id="WEHW01000042">
    <property type="protein sequence ID" value="KAB7650328.1"/>
    <property type="molecule type" value="Genomic_DNA"/>
</dbReference>
<name>A0AAI9SC36_9BURK</name>
<dbReference type="InterPro" id="IPR051539">
    <property type="entry name" value="T4SS-coupling_protein"/>
</dbReference>
<evidence type="ECO:0000313" key="8">
    <source>
        <dbReference type="Proteomes" id="UP000469462"/>
    </source>
</evidence>
<comment type="caution">
    <text evidence="7">The sequence shown here is derived from an EMBL/GenBank/DDBJ whole genome shotgun (WGS) entry which is preliminary data.</text>
</comment>
<dbReference type="Pfam" id="PF12696">
    <property type="entry name" value="TraG-D_C"/>
    <property type="match status" value="1"/>
</dbReference>
<proteinExistence type="predicted"/>
<dbReference type="GO" id="GO:0005886">
    <property type="term" value="C:plasma membrane"/>
    <property type="evidence" value="ECO:0007669"/>
    <property type="project" value="UniProtKB-SubCell"/>
</dbReference>
<evidence type="ECO:0000256" key="1">
    <source>
        <dbReference type="ARBA" id="ARBA00004651"/>
    </source>
</evidence>
<dbReference type="Gene3D" id="3.40.50.300">
    <property type="entry name" value="P-loop containing nucleotide triphosphate hydrolases"/>
    <property type="match status" value="2"/>
</dbReference>
<dbReference type="SUPFAM" id="SSF52540">
    <property type="entry name" value="P-loop containing nucleoside triphosphate hydrolases"/>
    <property type="match status" value="1"/>
</dbReference>
<protein>
    <submittedName>
        <fullName evidence="7">Conjugative transfer system coupling protein TraD</fullName>
    </submittedName>
</protein>
<gene>
    <name evidence="7" type="primary">traD</name>
    <name evidence="7" type="ORF">GBM96_09280</name>
</gene>
<dbReference type="PANTHER" id="PTHR37937">
    <property type="entry name" value="CONJUGATIVE TRANSFER: DNA TRANSPORT"/>
    <property type="match status" value="1"/>
</dbReference>
<dbReference type="CDD" id="cd01127">
    <property type="entry name" value="TrwB_TraG_TraD_VirD4"/>
    <property type="match status" value="2"/>
</dbReference>
<keyword evidence="5" id="KW-0472">Membrane</keyword>
<dbReference type="AlphaFoldDB" id="A0AAI9SC36"/>
<evidence type="ECO:0000256" key="2">
    <source>
        <dbReference type="ARBA" id="ARBA00022475"/>
    </source>
</evidence>
<evidence type="ECO:0000256" key="5">
    <source>
        <dbReference type="ARBA" id="ARBA00023136"/>
    </source>
</evidence>
<keyword evidence="8" id="KW-1185">Reference proteome</keyword>
<reference evidence="7 8" key="1">
    <citation type="submission" date="2019-10" db="EMBL/GenBank/DDBJ databases">
        <title>Genome diversity of Sutterella seckii.</title>
        <authorList>
            <person name="Chaplin A.V."/>
            <person name="Sokolova S.R."/>
            <person name="Mosin K.A."/>
            <person name="Ivanova E.L."/>
            <person name="Kochetkova T.O."/>
            <person name="Goltsov A.Y."/>
            <person name="Trofimov D.Y."/>
            <person name="Efimov B.A."/>
        </authorList>
    </citation>
    <scope>NUCLEOTIDE SEQUENCE [LARGE SCALE GENOMIC DNA]</scope>
    <source>
        <strain evidence="7 8">ASD3426</strain>
    </source>
</reference>
<evidence type="ECO:0000313" key="7">
    <source>
        <dbReference type="EMBL" id="KAB7650328.1"/>
    </source>
</evidence>
<dbReference type="PANTHER" id="PTHR37937:SF1">
    <property type="entry name" value="CONJUGATIVE TRANSFER: DNA TRANSPORT"/>
    <property type="match status" value="1"/>
</dbReference>
<dbReference type="Proteomes" id="UP000469462">
    <property type="component" value="Unassembled WGS sequence"/>
</dbReference>
<accession>A0AAI9SC36</accession>
<organism evidence="7 8">
    <name type="scientific">Sutterella seckii</name>
    <dbReference type="NCBI Taxonomy" id="1944635"/>
    <lineage>
        <taxon>Bacteria</taxon>
        <taxon>Pseudomonadati</taxon>
        <taxon>Pseudomonadota</taxon>
        <taxon>Betaproteobacteria</taxon>
        <taxon>Burkholderiales</taxon>
        <taxon>Sutterellaceae</taxon>
        <taxon>Sutterella</taxon>
    </lineage>
</organism>
<evidence type="ECO:0000256" key="4">
    <source>
        <dbReference type="ARBA" id="ARBA00022989"/>
    </source>
</evidence>
<keyword evidence="3" id="KW-0812">Transmembrane</keyword>
<dbReference type="InterPro" id="IPR022458">
    <property type="entry name" value="Conjugative_coupling_TraG/TraD"/>
</dbReference>
<sequence length="709" mass="76628">MEMNKNALRISGFRDRARDTSGVTGNALALYRPAWEVRPAIWNLGAAAFASAAALSGNLPASWGILWGTGALLLSAWRWKEALAVWKRRAPLSGFEPLFMTMEDLVLRLREMSGRRLPEAARTGARFPLLLQSGGTGRTRHGSAFGEARNPRVLFLSQAEPRVENVWFGMGFPWTPVEAQKLEELSRVPRDVMTVPPGIRPLVTQDRGLSEKEIGSPILHGVGPGEAPIERPIRSLGGGTLLVGTTQAGKGVMLTSLIAQAILRGDAVIVIDPKSSKRLRGAIHAACAAAGREPPHEFHPAFPARGVRLDPLGSWTRATEIASRVTAILPPESDGVFTSFAWESVHVMSMGLLFAGEKPSLGKFRRILAEGIEPLFAKCLDISLEKHVPYWRDRVIAIMEVEAASLSAPPGSRASLSLLARIALWERSVSEDQKEPEVAGLLSVFRHSREHYAKITASLVPALSMLTSGPLGKSLSPDPDDIEDDRPIVTVDRVLDAGGVLYLGLDALPDPQVAGSLGALILSDMAASAGRRYNLDRSGDEAASISLFVDETANVINRPLIEILNKGMEAGIQTTCAMQTIADLEARLGSRAAARMVLGNLNNLIALRTKDQETQKFVAEAFGRTTVWETSASFASTADSSPIPRFRASVSRGLSGRRETVVPTDALGMLPNLEFFASLSGGKLWKGRVPILLAEASGRRLFRKKGERR</sequence>
<evidence type="ECO:0000259" key="6">
    <source>
        <dbReference type="Pfam" id="PF12696"/>
    </source>
</evidence>
<dbReference type="InterPro" id="IPR027417">
    <property type="entry name" value="P-loop_NTPase"/>
</dbReference>